<evidence type="ECO:0000313" key="2">
    <source>
        <dbReference type="Proteomes" id="UP000036403"/>
    </source>
</evidence>
<dbReference type="EMBL" id="LBMM01016134">
    <property type="protein sequence ID" value="KMQ84536.1"/>
    <property type="molecule type" value="Genomic_DNA"/>
</dbReference>
<sequence length="180" mass="20711">MKKFHIVRPWEVSCMLVKEQDQIAFAVGLVSRFSQNPGSAHWSAVKRILRYFKGTLNASLEFNKYGNVTIEGYSYSDWASDETDRHSVTGSVFKLQGDAISWQSKKQKTVALSTTEAEYMALAAICQEAQWLRNLARELDPESVKTPTELFTFPSMIKKRTRDFSFFNVCIHKKPYPIRK</sequence>
<dbReference type="STRING" id="67767.A0A0J7K2V4"/>
<organism evidence="1 2">
    <name type="scientific">Lasius niger</name>
    <name type="common">Black garden ant</name>
    <dbReference type="NCBI Taxonomy" id="67767"/>
    <lineage>
        <taxon>Eukaryota</taxon>
        <taxon>Metazoa</taxon>
        <taxon>Ecdysozoa</taxon>
        <taxon>Arthropoda</taxon>
        <taxon>Hexapoda</taxon>
        <taxon>Insecta</taxon>
        <taxon>Pterygota</taxon>
        <taxon>Neoptera</taxon>
        <taxon>Endopterygota</taxon>
        <taxon>Hymenoptera</taxon>
        <taxon>Apocrita</taxon>
        <taxon>Aculeata</taxon>
        <taxon>Formicoidea</taxon>
        <taxon>Formicidae</taxon>
        <taxon>Formicinae</taxon>
        <taxon>Lasius</taxon>
        <taxon>Lasius</taxon>
    </lineage>
</organism>
<comment type="caution">
    <text evidence="1">The sequence shown here is derived from an EMBL/GenBank/DDBJ whole genome shotgun (WGS) entry which is preliminary data.</text>
</comment>
<accession>A0A0J7K2V4</accession>
<dbReference type="PaxDb" id="67767-A0A0J7K2V4"/>
<evidence type="ECO:0000313" key="1">
    <source>
        <dbReference type="EMBL" id="KMQ84536.1"/>
    </source>
</evidence>
<reference evidence="1 2" key="1">
    <citation type="submission" date="2015-04" db="EMBL/GenBank/DDBJ databases">
        <title>Lasius niger genome sequencing.</title>
        <authorList>
            <person name="Konorov E.A."/>
            <person name="Nikitin M.A."/>
            <person name="Kirill M.V."/>
            <person name="Chang P."/>
        </authorList>
    </citation>
    <scope>NUCLEOTIDE SEQUENCE [LARGE SCALE GENOMIC DNA]</scope>
    <source>
        <tissue evidence="1">Whole</tissue>
    </source>
</reference>
<dbReference type="PANTHER" id="PTHR11439">
    <property type="entry name" value="GAG-POL-RELATED RETROTRANSPOSON"/>
    <property type="match status" value="1"/>
</dbReference>
<protein>
    <submittedName>
        <fullName evidence="1">Gag-pol polyprotein</fullName>
    </submittedName>
</protein>
<dbReference type="Proteomes" id="UP000036403">
    <property type="component" value="Unassembled WGS sequence"/>
</dbReference>
<proteinExistence type="predicted"/>
<gene>
    <name evidence="1" type="ORF">RF55_17586</name>
</gene>
<dbReference type="AlphaFoldDB" id="A0A0J7K2V4"/>
<dbReference type="PANTHER" id="PTHR11439:SF467">
    <property type="entry name" value="INTEGRASE CATALYTIC DOMAIN-CONTAINING PROTEIN"/>
    <property type="match status" value="1"/>
</dbReference>
<name>A0A0J7K2V4_LASNI</name>
<dbReference type="CDD" id="cd09272">
    <property type="entry name" value="RNase_HI_RT_Ty1"/>
    <property type="match status" value="1"/>
</dbReference>
<dbReference type="OrthoDB" id="8188638at2759"/>
<keyword evidence="2" id="KW-1185">Reference proteome</keyword>